<dbReference type="RefSeq" id="WP_059425473.1">
    <property type="nucleotide sequence ID" value="NZ_FAUW01000004.1"/>
</dbReference>
<accession>A0A0S4RIV1</accession>
<organism evidence="5 7">
    <name type="scientific">Campylobacter hyointestinalis subsp. hyointestinalis</name>
    <dbReference type="NCBI Taxonomy" id="91352"/>
    <lineage>
        <taxon>Bacteria</taxon>
        <taxon>Pseudomonadati</taxon>
        <taxon>Campylobacterota</taxon>
        <taxon>Epsilonproteobacteria</taxon>
        <taxon>Campylobacterales</taxon>
        <taxon>Campylobacteraceae</taxon>
        <taxon>Campylobacter</taxon>
    </lineage>
</organism>
<gene>
    <name evidence="5" type="primary">gph</name>
    <name evidence="5" type="ORF">ERS686654_00114</name>
    <name evidence="6" type="ORF">ERS739220_01520</name>
</gene>
<comment type="caution">
    <text evidence="5">The sequence shown here is derived from an EMBL/GenBank/DDBJ whole genome shotgun (WGS) entry which is preliminary data.</text>
</comment>
<evidence type="ECO:0000313" key="7">
    <source>
        <dbReference type="Proteomes" id="UP000052237"/>
    </source>
</evidence>
<dbReference type="NCBIfam" id="TIGR01549">
    <property type="entry name" value="HAD-SF-IA-v1"/>
    <property type="match status" value="1"/>
</dbReference>
<dbReference type="Proteomes" id="UP000052257">
    <property type="component" value="Unassembled WGS sequence"/>
</dbReference>
<evidence type="ECO:0000256" key="2">
    <source>
        <dbReference type="ARBA" id="ARBA00004818"/>
    </source>
</evidence>
<evidence type="ECO:0000313" key="6">
    <source>
        <dbReference type="EMBL" id="CUU84708.1"/>
    </source>
</evidence>
<accession>A0A9W5ATV7</accession>
<dbReference type="NCBIfam" id="TIGR01509">
    <property type="entry name" value="HAD-SF-IA-v3"/>
    <property type="match status" value="1"/>
</dbReference>
<dbReference type="GO" id="GO:0006281">
    <property type="term" value="P:DNA repair"/>
    <property type="evidence" value="ECO:0007669"/>
    <property type="project" value="TreeGrafter"/>
</dbReference>
<dbReference type="Proteomes" id="UP000052237">
    <property type="component" value="Unassembled WGS sequence"/>
</dbReference>
<dbReference type="InterPro" id="IPR050155">
    <property type="entry name" value="HAD-like_hydrolase_sf"/>
</dbReference>
<dbReference type="Gene3D" id="1.10.150.240">
    <property type="entry name" value="Putative phosphatase, domain 2"/>
    <property type="match status" value="1"/>
</dbReference>
<dbReference type="InterPro" id="IPR006439">
    <property type="entry name" value="HAD-SF_hydro_IA"/>
</dbReference>
<dbReference type="AlphaFoldDB" id="A0A0S4RIV1"/>
<name>A0A0S4RIV1_CAMHY</name>
<dbReference type="PANTHER" id="PTHR43434:SF1">
    <property type="entry name" value="PHOSPHOGLYCOLATE PHOSPHATASE"/>
    <property type="match status" value="1"/>
</dbReference>
<dbReference type="InterPro" id="IPR041492">
    <property type="entry name" value="HAD_2"/>
</dbReference>
<keyword evidence="7" id="KW-1185">Reference proteome</keyword>
<reference evidence="7 8" key="1">
    <citation type="submission" date="2015-11" db="EMBL/GenBank/DDBJ databases">
        <authorList>
            <consortium name="Pathogen Informatics"/>
        </authorList>
    </citation>
    <scope>NUCLEOTIDE SEQUENCE [LARGE SCALE GENOMIC DNA]</scope>
    <source>
        <strain evidence="5 7">006A-0059</strain>
        <strain evidence="6 8">006A-0191</strain>
    </source>
</reference>
<protein>
    <recommendedName>
        <fullName evidence="4">phosphoglycolate phosphatase</fullName>
        <ecNumber evidence="4">3.1.3.18</ecNumber>
    </recommendedName>
</protein>
<proteinExistence type="inferred from homology"/>
<dbReference type="SFLD" id="SFLDS00003">
    <property type="entry name" value="Haloacid_Dehalogenase"/>
    <property type="match status" value="1"/>
</dbReference>
<keyword evidence="5" id="KW-0378">Hydrolase</keyword>
<sequence>MSIKCVIFDMDGTLIDSKKAICKTINHMRACMQMPELDDDFIMSIINDPQKNSIKEFYGFDEITTDMRLKFEKEFNKNYELYAVVYKEAMELLEALKEKDYLLGVATNAPHATIENILKNCGILGYFETIVGASKGIAPKPDPAMLNIIRDKFGVECAFIGDSAKDYLAAKNADMRYVHVIWGRDEIISEIQNCKTAKDVIEALH</sequence>
<dbReference type="PANTHER" id="PTHR43434">
    <property type="entry name" value="PHOSPHOGLYCOLATE PHOSPHATASE"/>
    <property type="match status" value="1"/>
</dbReference>
<dbReference type="Pfam" id="PF13419">
    <property type="entry name" value="HAD_2"/>
    <property type="match status" value="1"/>
</dbReference>
<evidence type="ECO:0000313" key="8">
    <source>
        <dbReference type="Proteomes" id="UP000052257"/>
    </source>
</evidence>
<dbReference type="InterPro" id="IPR036412">
    <property type="entry name" value="HAD-like_sf"/>
</dbReference>
<dbReference type="PRINTS" id="PR00413">
    <property type="entry name" value="HADHALOGNASE"/>
</dbReference>
<dbReference type="SFLD" id="SFLDG01135">
    <property type="entry name" value="C1.5.6:_HAD__Beta-PGM__Phospha"/>
    <property type="match status" value="1"/>
</dbReference>
<evidence type="ECO:0000256" key="1">
    <source>
        <dbReference type="ARBA" id="ARBA00000830"/>
    </source>
</evidence>
<evidence type="ECO:0000313" key="5">
    <source>
        <dbReference type="EMBL" id="CUU68828.1"/>
    </source>
</evidence>
<dbReference type="Gene3D" id="3.40.50.1000">
    <property type="entry name" value="HAD superfamily/HAD-like"/>
    <property type="match status" value="1"/>
</dbReference>
<comment type="catalytic activity">
    <reaction evidence="1">
        <text>2-phosphoglycolate + H2O = glycolate + phosphate</text>
        <dbReference type="Rhea" id="RHEA:14369"/>
        <dbReference type="ChEBI" id="CHEBI:15377"/>
        <dbReference type="ChEBI" id="CHEBI:29805"/>
        <dbReference type="ChEBI" id="CHEBI:43474"/>
        <dbReference type="ChEBI" id="CHEBI:58033"/>
        <dbReference type="EC" id="3.1.3.18"/>
    </reaction>
</comment>
<comment type="similarity">
    <text evidence="3">Belongs to the HAD-like hydrolase superfamily. CbbY/CbbZ/Gph/YieH family.</text>
</comment>
<dbReference type="GO" id="GO:0008967">
    <property type="term" value="F:phosphoglycolate phosphatase activity"/>
    <property type="evidence" value="ECO:0007669"/>
    <property type="project" value="UniProtKB-EC"/>
</dbReference>
<dbReference type="InterPro" id="IPR023198">
    <property type="entry name" value="PGP-like_dom2"/>
</dbReference>
<dbReference type="SUPFAM" id="SSF56784">
    <property type="entry name" value="HAD-like"/>
    <property type="match status" value="1"/>
</dbReference>
<dbReference type="SFLD" id="SFLDG01129">
    <property type="entry name" value="C1.5:_HAD__Beta-PGM__Phosphata"/>
    <property type="match status" value="1"/>
</dbReference>
<dbReference type="GO" id="GO:0005829">
    <property type="term" value="C:cytosol"/>
    <property type="evidence" value="ECO:0007669"/>
    <property type="project" value="TreeGrafter"/>
</dbReference>
<comment type="pathway">
    <text evidence="2">Organic acid metabolism; glycolate biosynthesis; glycolate from 2-phosphoglycolate: step 1/1.</text>
</comment>
<evidence type="ECO:0000256" key="3">
    <source>
        <dbReference type="ARBA" id="ARBA00006171"/>
    </source>
</evidence>
<dbReference type="EMBL" id="FAUW01000004">
    <property type="protein sequence ID" value="CUU84708.1"/>
    <property type="molecule type" value="Genomic_DNA"/>
</dbReference>
<evidence type="ECO:0000256" key="4">
    <source>
        <dbReference type="ARBA" id="ARBA00013078"/>
    </source>
</evidence>
<dbReference type="EC" id="3.1.3.18" evidence="4"/>
<dbReference type="InterPro" id="IPR023214">
    <property type="entry name" value="HAD_sf"/>
</dbReference>
<dbReference type="EMBL" id="FAVB01000001">
    <property type="protein sequence ID" value="CUU68828.1"/>
    <property type="molecule type" value="Genomic_DNA"/>
</dbReference>